<dbReference type="GeneID" id="33565805"/>
<feature type="domain" description="Chromatin target of PRMT1 protein C-terminal" evidence="3">
    <location>
        <begin position="185"/>
        <end position="277"/>
    </location>
</feature>
<evidence type="ECO:0000313" key="5">
    <source>
        <dbReference type="Proteomes" id="UP000193648"/>
    </source>
</evidence>
<evidence type="ECO:0000256" key="2">
    <source>
        <dbReference type="SAM" id="MobiDB-lite"/>
    </source>
</evidence>
<keyword evidence="5" id="KW-1185">Reference proteome</keyword>
<evidence type="ECO:0000259" key="3">
    <source>
        <dbReference type="SMART" id="SM01218"/>
    </source>
</evidence>
<dbReference type="GO" id="GO:0003723">
    <property type="term" value="F:RNA binding"/>
    <property type="evidence" value="ECO:0007669"/>
    <property type="project" value="UniProtKB-KW"/>
</dbReference>
<keyword evidence="1" id="KW-0694">RNA-binding</keyword>
<name>A0A1Y2GQL4_9FUNG</name>
<dbReference type="InParanoid" id="A0A1Y2GQL4"/>
<comment type="caution">
    <text evidence="4">The sequence shown here is derived from an EMBL/GenBank/DDBJ whole genome shotgun (WGS) entry which is preliminary data.</text>
</comment>
<dbReference type="AlphaFoldDB" id="A0A1Y2GQL4"/>
<feature type="region of interest" description="Disordered" evidence="2">
    <location>
        <begin position="133"/>
        <end position="246"/>
    </location>
</feature>
<feature type="compositionally biased region" description="Low complexity" evidence="2">
    <location>
        <begin position="209"/>
        <end position="228"/>
    </location>
</feature>
<dbReference type="Pfam" id="PF13865">
    <property type="entry name" value="FoP_duplication"/>
    <property type="match status" value="1"/>
</dbReference>
<organism evidence="4 5">
    <name type="scientific">Lobosporangium transversale</name>
    <dbReference type="NCBI Taxonomy" id="64571"/>
    <lineage>
        <taxon>Eukaryota</taxon>
        <taxon>Fungi</taxon>
        <taxon>Fungi incertae sedis</taxon>
        <taxon>Mucoromycota</taxon>
        <taxon>Mortierellomycotina</taxon>
        <taxon>Mortierellomycetes</taxon>
        <taxon>Mortierellales</taxon>
        <taxon>Mortierellaceae</taxon>
        <taxon>Lobosporangium</taxon>
    </lineage>
</organism>
<dbReference type="EMBL" id="MCFF01000016">
    <property type="protein sequence ID" value="ORZ17432.1"/>
    <property type="molecule type" value="Genomic_DNA"/>
</dbReference>
<dbReference type="InterPro" id="IPR025715">
    <property type="entry name" value="FoP_C"/>
</dbReference>
<dbReference type="OrthoDB" id="5599506at2759"/>
<protein>
    <recommendedName>
        <fullName evidence="3">Chromatin target of PRMT1 protein C-terminal domain-containing protein</fullName>
    </recommendedName>
</protein>
<accession>A0A1Y2GQL4</accession>
<feature type="compositionally biased region" description="Low complexity" evidence="2">
    <location>
        <begin position="185"/>
        <end position="201"/>
    </location>
</feature>
<proteinExistence type="predicted"/>
<evidence type="ECO:0000313" key="4">
    <source>
        <dbReference type="EMBL" id="ORZ17432.1"/>
    </source>
</evidence>
<reference evidence="4 5" key="1">
    <citation type="submission" date="2016-07" db="EMBL/GenBank/DDBJ databases">
        <title>Pervasive Adenine N6-methylation of Active Genes in Fungi.</title>
        <authorList>
            <consortium name="DOE Joint Genome Institute"/>
            <person name="Mondo S.J."/>
            <person name="Dannebaum R.O."/>
            <person name="Kuo R.C."/>
            <person name="Labutti K."/>
            <person name="Haridas S."/>
            <person name="Kuo A."/>
            <person name="Salamov A."/>
            <person name="Ahrendt S.R."/>
            <person name="Lipzen A."/>
            <person name="Sullivan W."/>
            <person name="Andreopoulos W.B."/>
            <person name="Clum A."/>
            <person name="Lindquist E."/>
            <person name="Daum C."/>
            <person name="Ramamoorthy G.K."/>
            <person name="Gryganskyi A."/>
            <person name="Culley D."/>
            <person name="Magnuson J.K."/>
            <person name="James T.Y."/>
            <person name="O'Malley M.A."/>
            <person name="Stajich J.E."/>
            <person name="Spatafora J.W."/>
            <person name="Visel A."/>
            <person name="Grigoriev I.V."/>
        </authorList>
    </citation>
    <scope>NUCLEOTIDE SEQUENCE [LARGE SCALE GENOMIC DNA]</scope>
    <source>
        <strain evidence="4 5">NRRL 3116</strain>
    </source>
</reference>
<evidence type="ECO:0000256" key="1">
    <source>
        <dbReference type="ARBA" id="ARBA00022884"/>
    </source>
</evidence>
<dbReference type="SMART" id="SM01218">
    <property type="entry name" value="FoP_duplication"/>
    <property type="match status" value="1"/>
</dbReference>
<gene>
    <name evidence="4" type="ORF">BCR41DRAFT_352497</name>
</gene>
<dbReference type="RefSeq" id="XP_021881819.1">
    <property type="nucleotide sequence ID" value="XM_022023961.1"/>
</dbReference>
<feature type="compositionally biased region" description="Polar residues" evidence="2">
    <location>
        <begin position="155"/>
        <end position="166"/>
    </location>
</feature>
<sequence>MAAKQQGQILYLGSTGSKNGPGGSLSTRFQKLAQARNSGITIVNQPVAGADPVGGRGLGLGYKTGTSPSGLTGQRIITNNKRGGTGIEAGAGVKGLSLTASGKGLHTPGGLARAMQERGTGVTDEFLLAPAVALGGSPGHEGRNGKKGGPVSRNIKGTSNHPNHTQSNRHKAMVLGNRPGRKQSGKSSSTSSSSSSPQLQSNKKENGLQQQKQKQKGANASKATAKGAGKAKGAKPGKPDVKSLDSELDSYMMANSHTAASLLDNDLDSYMAERSEDASW</sequence>
<dbReference type="Proteomes" id="UP000193648">
    <property type="component" value="Unassembled WGS sequence"/>
</dbReference>